<reference evidence="7 8" key="1">
    <citation type="submission" date="2022-07" db="EMBL/GenBank/DDBJ databases">
        <title>Genome-wide signatures of adaptation to extreme environments.</title>
        <authorList>
            <person name="Cho C.H."/>
            <person name="Yoon H.S."/>
        </authorList>
    </citation>
    <scope>NUCLEOTIDE SEQUENCE [LARGE SCALE GENOMIC DNA]</scope>
    <source>
        <strain evidence="7 8">DBV 063 E5</strain>
    </source>
</reference>
<dbReference type="EC" id="2.1.1.-" evidence="5"/>
<accession>A0AAV9IRI2</accession>
<keyword evidence="3 5" id="KW-0808">Transferase</keyword>
<gene>
    <name evidence="7" type="ORF">CDCA_CDCA03G0872</name>
</gene>
<evidence type="ECO:0000256" key="1">
    <source>
        <dbReference type="ARBA" id="ARBA00022490"/>
    </source>
</evidence>
<name>A0AAV9IRI2_CYACA</name>
<evidence type="ECO:0000313" key="7">
    <source>
        <dbReference type="EMBL" id="KAK4534847.1"/>
    </source>
</evidence>
<dbReference type="PANTHER" id="PTHR12843:SF5">
    <property type="entry name" value="EEF1A LYSINE METHYLTRANSFERASE 2"/>
    <property type="match status" value="1"/>
</dbReference>
<dbReference type="InterPro" id="IPR026635">
    <property type="entry name" value="Efm4/METTL10"/>
</dbReference>
<protein>
    <recommendedName>
        <fullName evidence="5">Protein-lysine N-methyltransferase CDCA_CDCA03G0872</fullName>
        <ecNumber evidence="5">2.1.1.-</ecNumber>
    </recommendedName>
</protein>
<evidence type="ECO:0000256" key="5">
    <source>
        <dbReference type="HAMAP-Rule" id="MF_03188"/>
    </source>
</evidence>
<dbReference type="InterPro" id="IPR029063">
    <property type="entry name" value="SAM-dependent_MTases_sf"/>
</dbReference>
<dbReference type="PANTHER" id="PTHR12843">
    <property type="entry name" value="PROTEIN-LYSINE N-METHYLTRANSFERASE METTL10"/>
    <property type="match status" value="1"/>
</dbReference>
<comment type="subcellular location">
    <subcellularLocation>
        <location evidence="5">Cytoplasm</location>
    </subcellularLocation>
</comment>
<comment type="caution">
    <text evidence="7">The sequence shown here is derived from an EMBL/GenBank/DDBJ whole genome shotgun (WGS) entry which is preliminary data.</text>
</comment>
<evidence type="ECO:0000313" key="8">
    <source>
        <dbReference type="Proteomes" id="UP001301350"/>
    </source>
</evidence>
<dbReference type="AlphaFoldDB" id="A0AAV9IRI2"/>
<keyword evidence="8" id="KW-1185">Reference proteome</keyword>
<dbReference type="Proteomes" id="UP001301350">
    <property type="component" value="Unassembled WGS sequence"/>
</dbReference>
<dbReference type="SUPFAM" id="SSF53335">
    <property type="entry name" value="S-adenosyl-L-methionine-dependent methyltransferases"/>
    <property type="match status" value="1"/>
</dbReference>
<dbReference type="Pfam" id="PF13847">
    <property type="entry name" value="Methyltransf_31"/>
    <property type="match status" value="1"/>
</dbReference>
<sequence>MRAVDAENKASAGKYRSWALERSEACILGERAYWERVYAAERREWEESDVVGDDWFAEHTATRLGAWLVAMCGEGRERVRLLDVGCGNGSFLMQLAREHGFRHLFGVDYSESAVALARSMWAKRMSSANGELAQAVFTVGDVRGYVPPTADGRVDVLHDKGTLDAVALQDGGAWVDAYLQRCLWVWLGAQPGSKLVITSCNFTAEELRAQVERAARASPSDTLGVECGRILELRELSDPPQYPVLEYAGQRGSPVVTLGWRWECREKPAAG</sequence>
<feature type="domain" description="Methyltransferase" evidence="6">
    <location>
        <begin position="79"/>
        <end position="217"/>
    </location>
</feature>
<keyword evidence="2 5" id="KW-0489">Methyltransferase</keyword>
<evidence type="ECO:0000256" key="4">
    <source>
        <dbReference type="ARBA" id="ARBA00022691"/>
    </source>
</evidence>
<organism evidence="7 8">
    <name type="scientific">Cyanidium caldarium</name>
    <name type="common">Red alga</name>
    <dbReference type="NCBI Taxonomy" id="2771"/>
    <lineage>
        <taxon>Eukaryota</taxon>
        <taxon>Rhodophyta</taxon>
        <taxon>Bangiophyceae</taxon>
        <taxon>Cyanidiales</taxon>
        <taxon>Cyanidiaceae</taxon>
        <taxon>Cyanidium</taxon>
    </lineage>
</organism>
<dbReference type="GO" id="GO:0005737">
    <property type="term" value="C:cytoplasm"/>
    <property type="evidence" value="ECO:0007669"/>
    <property type="project" value="UniProtKB-SubCell"/>
</dbReference>
<dbReference type="GO" id="GO:0016279">
    <property type="term" value="F:protein-lysine N-methyltransferase activity"/>
    <property type="evidence" value="ECO:0007669"/>
    <property type="project" value="UniProtKB-UniRule"/>
</dbReference>
<evidence type="ECO:0000256" key="2">
    <source>
        <dbReference type="ARBA" id="ARBA00022603"/>
    </source>
</evidence>
<dbReference type="CDD" id="cd02440">
    <property type="entry name" value="AdoMet_MTases"/>
    <property type="match status" value="1"/>
</dbReference>
<comment type="function">
    <text evidence="5">S-adenosyl-L-methionine-dependent protein-lysine N-methyltransferase that methylates elongation factor 1-alpha.</text>
</comment>
<keyword evidence="4 5" id="KW-0949">S-adenosyl-L-methionine</keyword>
<dbReference type="InterPro" id="IPR025714">
    <property type="entry name" value="Methyltranfer_dom"/>
</dbReference>
<dbReference type="Gene3D" id="3.40.50.150">
    <property type="entry name" value="Vaccinia Virus protein VP39"/>
    <property type="match status" value="1"/>
</dbReference>
<proteinExistence type="inferred from homology"/>
<evidence type="ECO:0000256" key="3">
    <source>
        <dbReference type="ARBA" id="ARBA00022679"/>
    </source>
</evidence>
<comment type="similarity">
    <text evidence="5">Belongs to the class I-like SAM-binding methyltransferase superfamily. EFM4 family.</text>
</comment>
<dbReference type="GO" id="GO:0032259">
    <property type="term" value="P:methylation"/>
    <property type="evidence" value="ECO:0007669"/>
    <property type="project" value="UniProtKB-KW"/>
</dbReference>
<dbReference type="EMBL" id="JANCYW010000003">
    <property type="protein sequence ID" value="KAK4534847.1"/>
    <property type="molecule type" value="Genomic_DNA"/>
</dbReference>
<keyword evidence="1 5" id="KW-0963">Cytoplasm</keyword>
<evidence type="ECO:0000259" key="6">
    <source>
        <dbReference type="Pfam" id="PF13847"/>
    </source>
</evidence>
<dbReference type="HAMAP" id="MF_03188">
    <property type="entry name" value="Methyltr_EFM4"/>
    <property type="match status" value="1"/>
</dbReference>